<evidence type="ECO:0000313" key="2">
    <source>
        <dbReference type="EMBL" id="QID88091.1"/>
    </source>
</evidence>
<dbReference type="InterPro" id="IPR046341">
    <property type="entry name" value="SET_dom_sf"/>
</dbReference>
<dbReference type="GO" id="GO:0008168">
    <property type="term" value="F:methyltransferase activity"/>
    <property type="evidence" value="ECO:0007669"/>
    <property type="project" value="UniProtKB-KW"/>
</dbReference>
<dbReference type="Gene3D" id="3.90.1410.10">
    <property type="entry name" value="set domain protein methyltransferase, domain 1"/>
    <property type="match status" value="1"/>
</dbReference>
<accession>A0A6C1EGU9</accession>
<name>A0A6C1EGU9_SACPS</name>
<dbReference type="GO" id="GO:0032259">
    <property type="term" value="P:methylation"/>
    <property type="evidence" value="ECO:0007669"/>
    <property type="project" value="UniProtKB-KW"/>
</dbReference>
<dbReference type="EMBL" id="CP049012">
    <property type="protein sequence ID" value="QID88091.1"/>
    <property type="molecule type" value="Genomic_DNA"/>
</dbReference>
<dbReference type="PROSITE" id="PS50280">
    <property type="entry name" value="SET"/>
    <property type="match status" value="1"/>
</dbReference>
<organism evidence="2 3">
    <name type="scientific">Saccharomyces pastorianus</name>
    <name type="common">Lager yeast</name>
    <name type="synonym">Saccharomyces cerevisiae x Saccharomyces eubayanus</name>
    <dbReference type="NCBI Taxonomy" id="27292"/>
    <lineage>
        <taxon>Eukaryota</taxon>
        <taxon>Fungi</taxon>
        <taxon>Dikarya</taxon>
        <taxon>Ascomycota</taxon>
        <taxon>Saccharomycotina</taxon>
        <taxon>Saccharomycetes</taxon>
        <taxon>Saccharomycetales</taxon>
        <taxon>Saccharomycetaceae</taxon>
        <taxon>Saccharomyces</taxon>
    </lineage>
</organism>
<proteinExistence type="predicted"/>
<dbReference type="InterPro" id="IPR001214">
    <property type="entry name" value="SET_dom"/>
</dbReference>
<dbReference type="Proteomes" id="UP000501346">
    <property type="component" value="Chromosome SeXV-SeVIII"/>
</dbReference>
<keyword evidence="2" id="KW-0489">Methyltransferase</keyword>
<reference evidence="2 3" key="1">
    <citation type="journal article" date="2019" name="BMC Genomics">
        <title>Chromosome level assembly and comparative genome analysis confirm lager-brewing yeasts originated from a single hybridization.</title>
        <authorList>
            <person name="Salazar A.N."/>
            <person name="Gorter de Vries A.R."/>
            <person name="van den Broek M."/>
            <person name="Brouwers N."/>
            <person name="de la Torre Cortes P."/>
            <person name="Kuijpers N.G.A."/>
            <person name="Daran J.G."/>
            <person name="Abeel T."/>
        </authorList>
    </citation>
    <scope>NUCLEOTIDE SEQUENCE [LARGE SCALE GENOMIC DNA]</scope>
    <source>
        <strain evidence="2 3">CBS 1483</strain>
    </source>
</reference>
<evidence type="ECO:0000313" key="3">
    <source>
        <dbReference type="Proteomes" id="UP000501346"/>
    </source>
</evidence>
<evidence type="ECO:0000259" key="1">
    <source>
        <dbReference type="PROSITE" id="PS50280"/>
    </source>
</evidence>
<gene>
    <name evidence="2" type="primary">CTM1_2</name>
    <name evidence="2" type="ORF">GRS66_010796</name>
</gene>
<sequence>MEEVFRFYLHSKTILFHKGLSLKQSTVDDPKSGYGLFVSPSKFSNEELDNETVQLLRIPKRCTFNINTLLTILGDENEFSSLEQFQRTGDKIKTTLREIMTYPKFSRFLTETNLLILYFMIFETIHDSYEIPGSIEYYLKNVLMSIEVESAVDSIENLAKDYGHYPQIFGLQEISGLFKDLFQEYLDASVIKHLYSAIISRCLEIPEKSDTGDYEFSVHSTLVPILDFANHENSQKNAYFDVDPSSNDVLLLLNTDTIRGKSSKPREVFISYMPTEDLLPMLNTYGFIPDFKESPQFWTISFDRGFLRDYIGLDLNADLRLFYKWLRINPVISLVKYEHDDQIRWFINDTTKELSSLLLPFIPPLDKAKNARWVYDSACHLTFTKMHCLVNPETNEHATLVAENYHSLIEEVELNGDDFIDLPPLAWSLHYKDAESGCLRQRHTDCEEATSILQHEQEQDTTKTKLRFVSFFRDFLKYRKARIAMPSSNSSIARLLFEQEKEIINDLAAAIDNKSTIFFSDLKTALSAEPNKFPPLRFHNEHTESNKNKDELVPYFKDPSSYNPDRFTDFFQDEMNQYAAFFRDG</sequence>
<dbReference type="SUPFAM" id="SSF82199">
    <property type="entry name" value="SET domain"/>
    <property type="match status" value="1"/>
</dbReference>
<protein>
    <submittedName>
        <fullName evidence="2">Cytochrome c lysine N-methyltransferase</fullName>
    </submittedName>
</protein>
<keyword evidence="3" id="KW-1185">Reference proteome</keyword>
<dbReference type="OrthoDB" id="441812at2759"/>
<feature type="domain" description="SET" evidence="1">
    <location>
        <begin position="18"/>
        <end position="273"/>
    </location>
</feature>
<dbReference type="AlphaFoldDB" id="A0A6C1EGU9"/>
<keyword evidence="2" id="KW-0808">Transferase</keyword>